<organism evidence="1 2">
    <name type="scientific">Paenibacillus woosongensis</name>
    <dbReference type="NCBI Taxonomy" id="307580"/>
    <lineage>
        <taxon>Bacteria</taxon>
        <taxon>Bacillati</taxon>
        <taxon>Bacillota</taxon>
        <taxon>Bacilli</taxon>
        <taxon>Bacillales</taxon>
        <taxon>Paenibacillaceae</taxon>
        <taxon>Paenibacillus</taxon>
    </lineage>
</organism>
<reference evidence="1" key="1">
    <citation type="submission" date="2023-05" db="EMBL/GenBank/DDBJ databases">
        <title>Comparative genomics of Bacillaceae isolates and their secondary metabolite potential.</title>
        <authorList>
            <person name="Song L."/>
            <person name="Nielsen L.J."/>
            <person name="Mohite O."/>
            <person name="Xu X."/>
            <person name="Weber T."/>
            <person name="Kovacs A.T."/>
        </authorList>
    </citation>
    <scope>NUCLEOTIDE SEQUENCE</scope>
    <source>
        <strain evidence="1">B2_4</strain>
    </source>
</reference>
<evidence type="ECO:0000313" key="1">
    <source>
        <dbReference type="EMBL" id="WHX47037.1"/>
    </source>
</evidence>
<gene>
    <name evidence="1" type="ORF">QNH46_12675</name>
</gene>
<dbReference type="Gene3D" id="3.40.720.10">
    <property type="entry name" value="Alkaline Phosphatase, subunit A"/>
    <property type="match status" value="1"/>
</dbReference>
<accession>A0AA95L117</accession>
<sequence length="537" mass="59861">MSKGWCPSMLKAVIVLFILFLLIAVWSSRRKQKPSPKEKDLRQVKSNAGDSARKVIFIMIDSLMAEAVDRGLEQKELPTFQFLIERGQYYKDMVTSFPTMSVTIDSSLLTGAYPDRHHVPGLNWYSVQDKKLINYGTGPAEVIKIGVNQVMADALMHLNGSHLNPELPTIYEDLSRAGKKTGSINGLIYRGPVPHTLSLPAWMHGPTSMPESISVKGPDFLALGSLTNPLEGIEDLPGSIIHRLGINSEFSISTASYLIRENKLPDFLYIYLPDMDQQIHKKGPSDLKSLKDADHQLQTLLQNFGSLENALEKAIIVIIGDSGMTEILPANENPVVELFPLLQAFNVYRQGEAMTDETEIVLGVNETMAYVYNLKAREARDIAEAIRADSRIDIIAWRDGEWICVSNGASKELRFKTGGELTDTYKQSWTMEGEPQALDLKINHERQTLDYERYPDVLQRLYGALHSHDGDFLVVTAKPGYELADQHSPTHKGGGSHGSLGHAESLVPLIISGTEERPENLRIVDLKAFLQKLVTKQ</sequence>
<dbReference type="AlphaFoldDB" id="A0AA95L117"/>
<dbReference type="KEGG" id="pwn:QNH46_12675"/>
<dbReference type="RefSeq" id="WP_283924641.1">
    <property type="nucleotide sequence ID" value="NZ_CP126084.1"/>
</dbReference>
<dbReference type="GO" id="GO:0016787">
    <property type="term" value="F:hydrolase activity"/>
    <property type="evidence" value="ECO:0007669"/>
    <property type="project" value="UniProtKB-ARBA"/>
</dbReference>
<dbReference type="PANTHER" id="PTHR10151:SF120">
    <property type="entry name" value="BIS(5'-ADENOSYL)-TRIPHOSPHATASE"/>
    <property type="match status" value="1"/>
</dbReference>
<dbReference type="SUPFAM" id="SSF53649">
    <property type="entry name" value="Alkaline phosphatase-like"/>
    <property type="match status" value="1"/>
</dbReference>
<dbReference type="InterPro" id="IPR017850">
    <property type="entry name" value="Alkaline_phosphatase_core_sf"/>
</dbReference>
<dbReference type="InterPro" id="IPR002591">
    <property type="entry name" value="Phosphodiest/P_Trfase"/>
</dbReference>
<dbReference type="Pfam" id="PF01663">
    <property type="entry name" value="Phosphodiest"/>
    <property type="match status" value="1"/>
</dbReference>
<dbReference type="EMBL" id="CP126084">
    <property type="protein sequence ID" value="WHX47037.1"/>
    <property type="molecule type" value="Genomic_DNA"/>
</dbReference>
<proteinExistence type="predicted"/>
<dbReference type="Proteomes" id="UP001177943">
    <property type="component" value="Chromosome"/>
</dbReference>
<protein>
    <submittedName>
        <fullName evidence="1">Alkaline phosphatase family protein</fullName>
    </submittedName>
</protein>
<name>A0AA95L117_9BACL</name>
<dbReference type="PANTHER" id="PTHR10151">
    <property type="entry name" value="ECTONUCLEOTIDE PYROPHOSPHATASE/PHOSPHODIESTERASE"/>
    <property type="match status" value="1"/>
</dbReference>
<evidence type="ECO:0000313" key="2">
    <source>
        <dbReference type="Proteomes" id="UP001177943"/>
    </source>
</evidence>